<dbReference type="EMBL" id="CP000471">
    <property type="protein sequence ID" value="ABK42883.1"/>
    <property type="molecule type" value="Genomic_DNA"/>
</dbReference>
<evidence type="ECO:0000256" key="17">
    <source>
        <dbReference type="SAM" id="Phobius"/>
    </source>
</evidence>
<evidence type="ECO:0000313" key="20">
    <source>
        <dbReference type="EMBL" id="ABK42883.1"/>
    </source>
</evidence>
<dbReference type="PIRSF" id="PIRSF038885">
    <property type="entry name" value="COB"/>
    <property type="match status" value="1"/>
</dbReference>
<dbReference type="InterPro" id="IPR048259">
    <property type="entry name" value="Cytochrome_b_N_euk/bac"/>
</dbReference>
<feature type="transmembrane region" description="Helical" evidence="17">
    <location>
        <begin position="118"/>
        <end position="141"/>
    </location>
</feature>
<dbReference type="PROSITE" id="PS51002">
    <property type="entry name" value="CYTB_NTER"/>
    <property type="match status" value="1"/>
</dbReference>
<evidence type="ECO:0000256" key="5">
    <source>
        <dbReference type="ARBA" id="ARBA00022448"/>
    </source>
</evidence>
<comment type="function">
    <text evidence="1 16">Component of the ubiquinol-cytochrome c reductase complex (complex III or cytochrome b-c1 complex), which is a respiratory chain that generates an electrochemical potential coupled to ATP synthesis.</text>
</comment>
<evidence type="ECO:0000259" key="19">
    <source>
        <dbReference type="PROSITE" id="PS51003"/>
    </source>
</evidence>
<feature type="transmembrane region" description="Helical" evidence="17">
    <location>
        <begin position="237"/>
        <end position="259"/>
    </location>
</feature>
<dbReference type="InterPro" id="IPR030689">
    <property type="entry name" value="Cytochrome_b"/>
</dbReference>
<evidence type="ECO:0000256" key="11">
    <source>
        <dbReference type="ARBA" id="ARBA00022989"/>
    </source>
</evidence>
<proteinExistence type="inferred from homology"/>
<evidence type="ECO:0000256" key="7">
    <source>
        <dbReference type="ARBA" id="ARBA00022660"/>
    </source>
</evidence>
<dbReference type="InterPro" id="IPR005798">
    <property type="entry name" value="Cyt_b/b6_C"/>
</dbReference>
<protein>
    <recommendedName>
        <fullName evidence="4 16">Cytochrome b</fullName>
    </recommendedName>
</protein>
<dbReference type="PROSITE" id="PS51003">
    <property type="entry name" value="CYTB_CTER"/>
    <property type="match status" value="1"/>
</dbReference>
<evidence type="ECO:0000256" key="8">
    <source>
        <dbReference type="ARBA" id="ARBA00022692"/>
    </source>
</evidence>
<dbReference type="AlphaFoldDB" id="A0L4J0"/>
<evidence type="ECO:0000256" key="4">
    <source>
        <dbReference type="ARBA" id="ARBA00013531"/>
    </source>
</evidence>
<keyword evidence="10 16" id="KW-0249">Electron transport</keyword>
<dbReference type="SUPFAM" id="SSF81648">
    <property type="entry name" value="a domain/subunit of cytochrome bc1 complex (Ubiquinol-cytochrome c reductase)"/>
    <property type="match status" value="1"/>
</dbReference>
<dbReference type="PANTHER" id="PTHR19271:SF16">
    <property type="entry name" value="CYTOCHROME B"/>
    <property type="match status" value="1"/>
</dbReference>
<feature type="transmembrane region" description="Helical" evidence="17">
    <location>
        <begin position="302"/>
        <end position="320"/>
    </location>
</feature>
<evidence type="ECO:0000256" key="14">
    <source>
        <dbReference type="PIRSR" id="PIRSR038885-1"/>
    </source>
</evidence>
<feature type="binding site" evidence="14">
    <location>
        <position position="208"/>
    </location>
    <ligand>
        <name>a ubiquinone</name>
        <dbReference type="ChEBI" id="CHEBI:16389"/>
    </ligand>
</feature>
<name>A0L4J0_MAGMM</name>
<feature type="binding site" description="axial binding residue" evidence="15">
    <location>
        <position position="88"/>
    </location>
    <ligand>
        <name>heme b</name>
        <dbReference type="ChEBI" id="CHEBI:60344"/>
        <label>b562</label>
    </ligand>
    <ligandPart>
        <name>Fe</name>
        <dbReference type="ChEBI" id="CHEBI:18248"/>
    </ligandPart>
</feature>
<evidence type="ECO:0000256" key="15">
    <source>
        <dbReference type="PIRSR" id="PIRSR038885-2"/>
    </source>
</evidence>
<feature type="domain" description="Cytochrome b/b6 N-terminal region profile" evidence="18">
    <location>
        <begin position="5"/>
        <end position="216"/>
    </location>
</feature>
<feature type="transmembrane region" description="Helical" evidence="17">
    <location>
        <begin position="332"/>
        <end position="353"/>
    </location>
</feature>
<dbReference type="GO" id="GO:0046872">
    <property type="term" value="F:metal ion binding"/>
    <property type="evidence" value="ECO:0007669"/>
    <property type="project" value="UniProtKB-KW"/>
</dbReference>
<gene>
    <name evidence="20" type="ordered locus">Mmc1_0357</name>
</gene>
<dbReference type="SUPFAM" id="SSF81342">
    <property type="entry name" value="Transmembrane di-heme cytochromes"/>
    <property type="match status" value="1"/>
</dbReference>
<dbReference type="Gene3D" id="1.20.810.10">
    <property type="entry name" value="Cytochrome Bc1 Complex, Chain C"/>
    <property type="match status" value="1"/>
</dbReference>
<dbReference type="Pfam" id="PF00032">
    <property type="entry name" value="Cytochrom_B_C"/>
    <property type="match status" value="1"/>
</dbReference>
<dbReference type="eggNOG" id="COG1290">
    <property type="taxonomic scope" value="Bacteria"/>
</dbReference>
<feature type="binding site" description="axial binding residue" evidence="15">
    <location>
        <position position="189"/>
    </location>
    <ligand>
        <name>heme b</name>
        <dbReference type="ChEBI" id="CHEBI:60344"/>
        <label>b562</label>
    </ligand>
    <ligandPart>
        <name>Fe</name>
        <dbReference type="ChEBI" id="CHEBI:18248"/>
    </ligandPart>
</feature>
<keyword evidence="13 17" id="KW-0472">Membrane</keyword>
<dbReference type="HOGENOM" id="CLU_031114_3_0_5"/>
<dbReference type="InterPro" id="IPR005797">
    <property type="entry name" value="Cyt_b/b6_N"/>
</dbReference>
<evidence type="ECO:0000256" key="16">
    <source>
        <dbReference type="RuleBase" id="RU003385"/>
    </source>
</evidence>
<feature type="binding site" description="axial binding residue" evidence="15">
    <location>
        <position position="102"/>
    </location>
    <ligand>
        <name>heme b</name>
        <dbReference type="ChEBI" id="CHEBI:60344"/>
        <label>b566</label>
    </ligand>
    <ligandPart>
        <name>Fe</name>
        <dbReference type="ChEBI" id="CHEBI:18248"/>
    </ligandPart>
</feature>
<dbReference type="InterPro" id="IPR048260">
    <property type="entry name" value="Cytochrome_b_C_euk/bac"/>
</dbReference>
<keyword evidence="21" id="KW-1185">Reference proteome</keyword>
<dbReference type="GO" id="GO:0045275">
    <property type="term" value="C:respiratory chain complex III"/>
    <property type="evidence" value="ECO:0007669"/>
    <property type="project" value="InterPro"/>
</dbReference>
<evidence type="ECO:0000313" key="21">
    <source>
        <dbReference type="Proteomes" id="UP000002586"/>
    </source>
</evidence>
<evidence type="ECO:0000256" key="9">
    <source>
        <dbReference type="ARBA" id="ARBA00022723"/>
    </source>
</evidence>
<feature type="domain" description="Cytochrome b/b6 C-terminal region profile" evidence="19">
    <location>
        <begin position="218"/>
        <end position="397"/>
    </location>
</feature>
<evidence type="ECO:0000256" key="3">
    <source>
        <dbReference type="ARBA" id="ARBA00011649"/>
    </source>
</evidence>
<evidence type="ECO:0000259" key="18">
    <source>
        <dbReference type="PROSITE" id="PS51002"/>
    </source>
</evidence>
<keyword evidence="5 16" id="KW-0813">Transport</keyword>
<comment type="similarity">
    <text evidence="16">Belongs to the cytochrome b family.</text>
</comment>
<organism evidence="20 21">
    <name type="scientific">Magnetococcus marinus (strain ATCC BAA-1437 / JCM 17883 / MC-1)</name>
    <dbReference type="NCBI Taxonomy" id="156889"/>
    <lineage>
        <taxon>Bacteria</taxon>
        <taxon>Pseudomonadati</taxon>
        <taxon>Pseudomonadota</taxon>
        <taxon>Magnetococcia</taxon>
        <taxon>Magnetococcales</taxon>
        <taxon>Magnetococcaceae</taxon>
        <taxon>Magnetococcus</taxon>
    </lineage>
</organism>
<dbReference type="FunFam" id="1.20.810.10:FF:000004">
    <property type="entry name" value="Cytochrome b"/>
    <property type="match status" value="1"/>
</dbReference>
<keyword evidence="11 17" id="KW-1133">Transmembrane helix</keyword>
<dbReference type="InterPro" id="IPR016174">
    <property type="entry name" value="Di-haem_cyt_TM"/>
</dbReference>
<evidence type="ECO:0000256" key="12">
    <source>
        <dbReference type="ARBA" id="ARBA00023004"/>
    </source>
</evidence>
<dbReference type="CDD" id="cd00290">
    <property type="entry name" value="cytochrome_b_C"/>
    <property type="match status" value="1"/>
</dbReference>
<dbReference type="InterPro" id="IPR036150">
    <property type="entry name" value="Cyt_b/b6_C_sf"/>
</dbReference>
<keyword evidence="6 15" id="KW-0349">Heme</keyword>
<comment type="cofactor">
    <cofactor evidence="15">
        <name>heme</name>
        <dbReference type="ChEBI" id="CHEBI:30413"/>
    </cofactor>
    <text evidence="15">Binds 2 heme groups non-covalently.</text>
</comment>
<dbReference type="GO" id="GO:0022904">
    <property type="term" value="P:respiratory electron transport chain"/>
    <property type="evidence" value="ECO:0007669"/>
    <property type="project" value="InterPro"/>
</dbReference>
<dbReference type="Pfam" id="PF00033">
    <property type="entry name" value="Cytochrome_B"/>
    <property type="match status" value="1"/>
</dbReference>
<comment type="subunit">
    <text evidence="3 16">The main subunits of complex b-c1 are: cytochrome b, cytochrome c1 and the Rieske protein.</text>
</comment>
<feature type="transmembrane region" description="Helical" evidence="17">
    <location>
        <begin position="34"/>
        <end position="60"/>
    </location>
</feature>
<keyword evidence="7 16" id="KW-0679">Respiratory chain</keyword>
<comment type="cofactor">
    <cofactor evidence="16">
        <name>heme b</name>
        <dbReference type="ChEBI" id="CHEBI:60344"/>
    </cofactor>
    <text evidence="16">Binds 2 heme groups non-covalently.</text>
</comment>
<comment type="subcellular location">
    <subcellularLocation>
        <location evidence="2">Membrane</location>
        <topology evidence="2">Multi-pass membrane protein</topology>
    </subcellularLocation>
</comment>
<evidence type="ECO:0000256" key="2">
    <source>
        <dbReference type="ARBA" id="ARBA00004141"/>
    </source>
</evidence>
<keyword evidence="8 16" id="KW-0812">Transmembrane</keyword>
<dbReference type="STRING" id="156889.Mmc1_0357"/>
<dbReference type="KEGG" id="mgm:Mmc1_0357"/>
<feature type="binding site" description="axial binding residue" evidence="15">
    <location>
        <position position="203"/>
    </location>
    <ligand>
        <name>heme b</name>
        <dbReference type="ChEBI" id="CHEBI:60344"/>
        <label>b566</label>
    </ligand>
    <ligandPart>
        <name>Fe</name>
        <dbReference type="ChEBI" id="CHEBI:18248"/>
    </ligandPart>
</feature>
<dbReference type="RefSeq" id="WP_011712053.1">
    <property type="nucleotide sequence ID" value="NC_008576.1"/>
</dbReference>
<dbReference type="CDD" id="cd00284">
    <property type="entry name" value="Cytochrome_b_N"/>
    <property type="match status" value="1"/>
</dbReference>
<accession>A0L4J0</accession>
<dbReference type="GO" id="GO:0016491">
    <property type="term" value="F:oxidoreductase activity"/>
    <property type="evidence" value="ECO:0007669"/>
    <property type="project" value="InterPro"/>
</dbReference>
<keyword evidence="12 15" id="KW-0408">Iron</keyword>
<feature type="transmembrane region" description="Helical" evidence="17">
    <location>
        <begin position="373"/>
        <end position="391"/>
    </location>
</feature>
<feature type="transmembrane region" description="Helical" evidence="17">
    <location>
        <begin position="80"/>
        <end position="106"/>
    </location>
</feature>
<evidence type="ECO:0000256" key="13">
    <source>
        <dbReference type="ARBA" id="ARBA00023136"/>
    </source>
</evidence>
<dbReference type="Proteomes" id="UP000002586">
    <property type="component" value="Chromosome"/>
</dbReference>
<dbReference type="PANTHER" id="PTHR19271">
    <property type="entry name" value="CYTOCHROME B"/>
    <property type="match status" value="1"/>
</dbReference>
<feature type="transmembrane region" description="Helical" evidence="17">
    <location>
        <begin position="147"/>
        <end position="173"/>
    </location>
</feature>
<dbReference type="GO" id="GO:0008121">
    <property type="term" value="F:quinol-cytochrome-c reductase activity"/>
    <property type="evidence" value="ECO:0007669"/>
    <property type="project" value="InterPro"/>
</dbReference>
<evidence type="ECO:0000256" key="10">
    <source>
        <dbReference type="ARBA" id="ARBA00022982"/>
    </source>
</evidence>
<feature type="transmembrane region" description="Helical" evidence="17">
    <location>
        <begin position="185"/>
        <end position="206"/>
    </location>
</feature>
<sequence>MFKSLMGWVDERLPISEFMRTQAVEYPTPKNLNYWWNFGSLALLVLIIQLATGIFLVMHYKPDALLAFDSVEHIMRDVNWGWLLRYMHANGATFFFVVIYIHILRGMYYGSYRAPREILWWIGVIIFFLLMGTGFIGYVLVWGQMSYWGAVVITKLITAIPLIGEGLVVWVWGGFSVGDPTLNRFFSLHYLLPFVLVGLVVLHIWALHAVHSNNPDGIDLEEKDTIPFHPYFTIKDFFGYGVALTIYCYFVFFAPNAFLEPDNYIPANPMQTPPHIVPEWYFLPFYAILRSIDFLGPYSKLAGVVAMVAAIAILFVLPFLDRSPVRSFRYRGISKGLFWIFVVDCFVLGWVGFSPADRMVFGLPIVYIGRTATAVYFGYFFLLWLVTALNIEKPKPVPKSL</sequence>
<evidence type="ECO:0000256" key="6">
    <source>
        <dbReference type="ARBA" id="ARBA00022617"/>
    </source>
</evidence>
<evidence type="ECO:0000256" key="1">
    <source>
        <dbReference type="ARBA" id="ARBA00002444"/>
    </source>
</evidence>
<keyword evidence="9 15" id="KW-0479">Metal-binding</keyword>
<dbReference type="InterPro" id="IPR027387">
    <property type="entry name" value="Cytb/b6-like_sf"/>
</dbReference>
<reference evidence="20 21" key="2">
    <citation type="journal article" date="2012" name="Int. J. Syst. Evol. Microbiol.">
        <title>Magnetococcus marinus gen. nov., sp. nov., a marine, magnetotactic bacterium that represents a novel lineage (Magnetococcaceae fam. nov.; Magnetococcales ord. nov.) at the base of the Alphaproteobacteria.</title>
        <authorList>
            <person name="Bazylinski D.A."/>
            <person name="Williams T.J."/>
            <person name="Lefevre C.T."/>
            <person name="Berg R.J."/>
            <person name="Zhang C.L."/>
            <person name="Bowser S.S."/>
            <person name="Dean A.J."/>
            <person name="Beveridge T.J."/>
        </authorList>
    </citation>
    <scope>NUCLEOTIDE SEQUENCE [LARGE SCALE GENOMIC DNA]</scope>
    <source>
        <strain evidence="21">ATCC BAA-1437 / JCM 17883 / MC-1</strain>
    </source>
</reference>
<reference evidence="21" key="1">
    <citation type="journal article" date="2009" name="Appl. Environ. Microbiol.">
        <title>Complete genome sequence of the chemolithoautotrophic marine magnetotactic coccus strain MC-1.</title>
        <authorList>
            <person name="Schubbe S."/>
            <person name="Williams T.J."/>
            <person name="Xie G."/>
            <person name="Kiss H.E."/>
            <person name="Brettin T.S."/>
            <person name="Martinez D."/>
            <person name="Ross C.A."/>
            <person name="Schuler D."/>
            <person name="Cox B.L."/>
            <person name="Nealson K.H."/>
            <person name="Bazylinski D.A."/>
        </authorList>
    </citation>
    <scope>NUCLEOTIDE SEQUENCE [LARGE SCALE GENOMIC DNA]</scope>
    <source>
        <strain evidence="21">ATCC BAA-1437 / JCM 17883 / MC-1</strain>
    </source>
</reference>